<organism evidence="1 2">
    <name type="scientific">Colletotrichum kahawae</name>
    <name type="common">Coffee berry disease fungus</name>
    <dbReference type="NCBI Taxonomy" id="34407"/>
    <lineage>
        <taxon>Eukaryota</taxon>
        <taxon>Fungi</taxon>
        <taxon>Dikarya</taxon>
        <taxon>Ascomycota</taxon>
        <taxon>Pezizomycotina</taxon>
        <taxon>Sordariomycetes</taxon>
        <taxon>Hypocreomycetidae</taxon>
        <taxon>Glomerellales</taxon>
        <taxon>Glomerellaceae</taxon>
        <taxon>Colletotrichum</taxon>
        <taxon>Colletotrichum gloeosporioides species complex</taxon>
    </lineage>
</organism>
<proteinExistence type="predicted"/>
<comment type="caution">
    <text evidence="1">The sequence shown here is derived from an EMBL/GenBank/DDBJ whole genome shotgun (WGS) entry which is preliminary data.</text>
</comment>
<protein>
    <submittedName>
        <fullName evidence="1">Uncharacterized protein</fullName>
    </submittedName>
</protein>
<dbReference type="AlphaFoldDB" id="A0AAD9XZJ2"/>
<gene>
    <name evidence="1" type="ORF">CKAH01_09563</name>
</gene>
<evidence type="ECO:0000313" key="2">
    <source>
        <dbReference type="Proteomes" id="UP001281614"/>
    </source>
</evidence>
<reference evidence="1" key="1">
    <citation type="submission" date="2023-02" db="EMBL/GenBank/DDBJ databases">
        <title>Colletotrichum kahawae CIFC_Que2 genome sequencing and assembly.</title>
        <authorList>
            <person name="Baroncelli R."/>
        </authorList>
    </citation>
    <scope>NUCLEOTIDE SEQUENCE</scope>
    <source>
        <strain evidence="1">CIFC_Que2</strain>
    </source>
</reference>
<dbReference type="Proteomes" id="UP001281614">
    <property type="component" value="Unassembled WGS sequence"/>
</dbReference>
<sequence>MCVPAAVQPLRPTVVRISVATQDPLTMRKLPFSISFDMVTF</sequence>
<keyword evidence="2" id="KW-1185">Reference proteome</keyword>
<dbReference type="EMBL" id="VYYT01000677">
    <property type="protein sequence ID" value="KAK2730316.1"/>
    <property type="molecule type" value="Genomic_DNA"/>
</dbReference>
<accession>A0AAD9XZJ2</accession>
<evidence type="ECO:0000313" key="1">
    <source>
        <dbReference type="EMBL" id="KAK2730316.1"/>
    </source>
</evidence>
<name>A0AAD9XZJ2_COLKA</name>